<keyword evidence="5" id="KW-1185">Reference proteome</keyword>
<dbReference type="InterPro" id="IPR006315">
    <property type="entry name" value="OM_autotransptr_brl_dom"/>
</dbReference>
<evidence type="ECO:0000313" key="4">
    <source>
        <dbReference type="EMBL" id="MET3076191.1"/>
    </source>
</evidence>
<dbReference type="RefSeq" id="WP_354466616.1">
    <property type="nucleotide sequence ID" value="NZ_JBEWWF010000002.1"/>
</dbReference>
<proteinExistence type="predicted"/>
<protein>
    <submittedName>
        <fullName evidence="4">Autotransporter outer membrane beta-barrel domain-containing protein</fullName>
    </submittedName>
</protein>
<dbReference type="InterPro" id="IPR036709">
    <property type="entry name" value="Autotransporte_beta_dom_sf"/>
</dbReference>
<dbReference type="InterPro" id="IPR012332">
    <property type="entry name" value="Autotransporter_pectin_lyase_C"/>
</dbReference>
<gene>
    <name evidence="4" type="ORF">ABXV16_10565</name>
</gene>
<reference evidence="4 5" key="1">
    <citation type="submission" date="2024-07" db="EMBL/GenBank/DDBJ databases">
        <title>Isolation, whole-genome sequencing, and annotation of five antibiotic-resistant bacteria from environmental samples.</title>
        <authorList>
            <person name="Bedore T."/>
            <person name="Hudson A.O."/>
            <person name="Kumar G."/>
        </authorList>
    </citation>
    <scope>NUCLEOTIDE SEQUENCE [LARGE SCALE GENOMIC DNA]</scope>
    <source>
        <strain evidence="4 5">RIT844</strain>
    </source>
</reference>
<dbReference type="InterPro" id="IPR024973">
    <property type="entry name" value="ESPR"/>
</dbReference>
<dbReference type="Proteomes" id="UP001548992">
    <property type="component" value="Unassembled WGS sequence"/>
</dbReference>
<feature type="domain" description="Autotransporter" evidence="3">
    <location>
        <begin position="815"/>
        <end position="1099"/>
    </location>
</feature>
<dbReference type="PANTHER" id="PTHR12338">
    <property type="entry name" value="AUTOTRANSPORTER"/>
    <property type="match status" value="1"/>
</dbReference>
<dbReference type="Pfam" id="PF03797">
    <property type="entry name" value="Autotransporter"/>
    <property type="match status" value="1"/>
</dbReference>
<dbReference type="Gene3D" id="2.160.20.20">
    <property type="match status" value="2"/>
</dbReference>
<comment type="caution">
    <text evidence="4">The sequence shown here is derived from an EMBL/GenBank/DDBJ whole genome shotgun (WGS) entry which is preliminary data.</text>
</comment>
<dbReference type="EMBL" id="JBEWWF010000002">
    <property type="protein sequence ID" value="MET3076191.1"/>
    <property type="molecule type" value="Genomic_DNA"/>
</dbReference>
<evidence type="ECO:0000313" key="5">
    <source>
        <dbReference type="Proteomes" id="UP001548992"/>
    </source>
</evidence>
<name>A0ABV2DYS2_9GAMM</name>
<evidence type="ECO:0000256" key="1">
    <source>
        <dbReference type="ARBA" id="ARBA00023026"/>
    </source>
</evidence>
<dbReference type="CDD" id="cd01344">
    <property type="entry name" value="PL2_Passenger_AT"/>
    <property type="match status" value="1"/>
</dbReference>
<dbReference type="InterPro" id="IPR011050">
    <property type="entry name" value="Pectin_lyase_fold/virulence"/>
</dbReference>
<dbReference type="Gene3D" id="2.40.128.130">
    <property type="entry name" value="Autotransporter beta-domain"/>
    <property type="match status" value="1"/>
</dbReference>
<dbReference type="SUPFAM" id="SSF51126">
    <property type="entry name" value="Pectin lyase-like"/>
    <property type="match status" value="2"/>
</dbReference>
<accession>A0ABV2DYS2</accession>
<dbReference type="InterPro" id="IPR005546">
    <property type="entry name" value="Autotransporte_beta"/>
</dbReference>
<evidence type="ECO:0000259" key="3">
    <source>
        <dbReference type="PROSITE" id="PS51208"/>
    </source>
</evidence>
<dbReference type="SUPFAM" id="SSF103515">
    <property type="entry name" value="Autotransporter"/>
    <property type="match status" value="1"/>
</dbReference>
<evidence type="ECO:0000256" key="2">
    <source>
        <dbReference type="SAM" id="MobiDB-lite"/>
    </source>
</evidence>
<dbReference type="InterPro" id="IPR050909">
    <property type="entry name" value="Bact_Autotransporter_VF"/>
</dbReference>
<organism evidence="4 5">
    <name type="scientific">Pantoea leporis</name>
    <dbReference type="NCBI Taxonomy" id="2933780"/>
    <lineage>
        <taxon>Bacteria</taxon>
        <taxon>Pseudomonadati</taxon>
        <taxon>Pseudomonadota</taxon>
        <taxon>Gammaproteobacteria</taxon>
        <taxon>Enterobacterales</taxon>
        <taxon>Erwiniaceae</taxon>
        <taxon>Pantoea</taxon>
    </lineage>
</organism>
<dbReference type="NCBIfam" id="TIGR01414">
    <property type="entry name" value="autotrans_barl"/>
    <property type="match status" value="1"/>
</dbReference>
<feature type="region of interest" description="Disordered" evidence="2">
    <location>
        <begin position="725"/>
        <end position="777"/>
    </location>
</feature>
<dbReference type="InterPro" id="IPR043990">
    <property type="entry name" value="AC_1"/>
</dbReference>
<sequence length="1099" mass="112793">MNKIFRVIWHAATQRYVVASELAKGKVKSHSSSVLTPSASKAMALTGVALAITVALHATTAIAARTIIANGNPVIVNNQDIVGAGTGEYVRGVSATNNGTVDFTTGTITTSNTYGHGAFADTGAGVTLKDIDIKTSAATSHGLYARGAGSITGDNIKINTTGSGSYGIQTSDGNVTLTNSTIKTSGTNSFGAFAAAGAGHLSISNSSISTTGNNAHAVNATGGEITVNNSTISSAGHLTNAVRATGAAGIVNINGSTLNTTGSSSEAAYALNGGTVNLTNTNINTDQINSYALRASGNGASVNFDGGTITTSGATDSVQALYAGSEVNIRNATINTGVKALAATYGKVTAENTIINNDGAHSPDTMVTNDLTTLGAAVASRYAGGLISLKDVQVNSTRGNLLGARVSDGASIKLDNVEFNHASNGAGLVVLKNGTLTGDRVSVNIAGQDGAAMSSGIWMGMRDGDNSVDLTNSQITLTGANSAGMLFQSEAVSNNTVSLSNSAVTASEGSAMVVSGTADAKVTTSGTLLNGATLLSAGVGNSGTVSNVTLTGDNGSVFNGDVIIDRASTATNIINLDNNSVWSGATSSLENLNLANGSQWNVTSSSAVDNLTLNNATLNMTAAGTGFSKVTLSSLNSTNGTIDFKTHLMDDHSETDHLHITGDYAGNSNVVVQNAGGTGAQTIDGIELIRIDGNVNGTFTQQGRIVAGAYDYHLVQDANKWVLESNSNNVAPGNPGSNPVNPGEPDNGSGTPGDDTGTPGSGSGNAGDVGKPVKGFPITRPEAGSYAANLAAANTLFTTSLDDRLGETHYIGADGKKHATSLWLRNAGGHTRFSDSSGQLKTTGNRYVMQLGGDIAKWSSNGADRFHLGVMGGYANAQSNTHSNVTGYTAKGQVHGYSTGIYATWLQDNVDKTGAYVDSWMLYNWFDNSVKGDGIAEESYKSKGITASVEAGYSFKVAEMSERSSVYLQPKAQATWMGVKAKDHQEQNGTRVVGEGDNNLQTRLGVRAYIKGHNAIDDGKNRTFEPFIEANWVHNTETFGSSMNGISVQQAGARNLGEVKLGVDAKLNKTVNLWGNMAQQMGDKGYSDTSAMVGVKVNF</sequence>
<dbReference type="SMART" id="SM00869">
    <property type="entry name" value="Autotransporter"/>
    <property type="match status" value="1"/>
</dbReference>
<keyword evidence="1" id="KW-0843">Virulence</keyword>
<dbReference type="PROSITE" id="PS51208">
    <property type="entry name" value="AUTOTRANSPORTER"/>
    <property type="match status" value="1"/>
</dbReference>
<feature type="compositionally biased region" description="Low complexity" evidence="2">
    <location>
        <begin position="725"/>
        <end position="758"/>
    </location>
</feature>
<dbReference type="PANTHER" id="PTHR12338:SF5">
    <property type="entry name" value="ANTIGEN 43-RELATED"/>
    <property type="match status" value="1"/>
</dbReference>
<dbReference type="Pfam" id="PF13018">
    <property type="entry name" value="ESPR"/>
    <property type="match status" value="1"/>
</dbReference>
<dbReference type="Pfam" id="PF18883">
    <property type="entry name" value="AC_1"/>
    <property type="match status" value="1"/>
</dbReference>